<accession>A0A9N9AS64</accession>
<keyword evidence="2" id="KW-1133">Transmembrane helix</keyword>
<organism evidence="3 4">
    <name type="scientific">Racocetra fulgida</name>
    <dbReference type="NCBI Taxonomy" id="60492"/>
    <lineage>
        <taxon>Eukaryota</taxon>
        <taxon>Fungi</taxon>
        <taxon>Fungi incertae sedis</taxon>
        <taxon>Mucoromycota</taxon>
        <taxon>Glomeromycotina</taxon>
        <taxon>Glomeromycetes</taxon>
        <taxon>Diversisporales</taxon>
        <taxon>Gigasporaceae</taxon>
        <taxon>Racocetra</taxon>
    </lineage>
</organism>
<dbReference type="AlphaFoldDB" id="A0A9N9AS64"/>
<sequence>MSLKQLFTKEGKKSENKNNKYEEKINDFVVSNSKKNCPRKLDSSQSSPLLFVKALIKHINVMMICRTIWISLMSCTFIILSIVVVFLMIYSTESTDLYLYHDLTIILIAFSVFCLLEVMAVSLCITYYIPQLDEVDEVDKVDETKEADANKLKQSKSGDKKKSNKKSKLERKSTQNKDMHILVNEMFKSTSGFLKKYYSYYNGEANEKNEFLCITVILVTTILIACEITILQRKLLTENFMEKENPSKDNDQILKRYQKNIVNLLRTINSYMNTITDDAGSIIKFKPSYAIAGDADSIRFFKYYRPIYSPDHKKLNSPFLNLKEIFNTISTEKAHGSDDSYNIDLIGLYHDIVYKIVTNLTIEDDQSELTIEDDQSEPSIEDNKSETPLIERTLLNDLIYEMDKKITEYSKSAIEKNKVEDIDLDNLEKKIGSVLLGIIDMITEIRTHKGFQDNDNLQKYIDDLRTQSSLNWFDIMEKRR</sequence>
<feature type="region of interest" description="Disordered" evidence="1">
    <location>
        <begin position="149"/>
        <end position="174"/>
    </location>
</feature>
<protein>
    <submittedName>
        <fullName evidence="3">7965_t:CDS:1</fullName>
    </submittedName>
</protein>
<keyword evidence="2" id="KW-0812">Transmembrane</keyword>
<evidence type="ECO:0000256" key="2">
    <source>
        <dbReference type="SAM" id="Phobius"/>
    </source>
</evidence>
<gene>
    <name evidence="3" type="ORF">RFULGI_LOCUS4228</name>
</gene>
<feature type="transmembrane region" description="Helical" evidence="2">
    <location>
        <begin position="211"/>
        <end position="231"/>
    </location>
</feature>
<name>A0A9N9AS64_9GLOM</name>
<dbReference type="EMBL" id="CAJVPZ010004098">
    <property type="protein sequence ID" value="CAG8541133.1"/>
    <property type="molecule type" value="Genomic_DNA"/>
</dbReference>
<reference evidence="3" key="1">
    <citation type="submission" date="2021-06" db="EMBL/GenBank/DDBJ databases">
        <authorList>
            <person name="Kallberg Y."/>
            <person name="Tangrot J."/>
            <person name="Rosling A."/>
        </authorList>
    </citation>
    <scope>NUCLEOTIDE SEQUENCE</scope>
    <source>
        <strain evidence="3">IN212</strain>
    </source>
</reference>
<comment type="caution">
    <text evidence="3">The sequence shown here is derived from an EMBL/GenBank/DDBJ whole genome shotgun (WGS) entry which is preliminary data.</text>
</comment>
<evidence type="ECO:0000313" key="4">
    <source>
        <dbReference type="Proteomes" id="UP000789396"/>
    </source>
</evidence>
<feature type="compositionally biased region" description="Basic and acidic residues" evidence="1">
    <location>
        <begin position="149"/>
        <end position="161"/>
    </location>
</feature>
<feature type="transmembrane region" description="Helical" evidence="2">
    <location>
        <begin position="103"/>
        <end position="129"/>
    </location>
</feature>
<evidence type="ECO:0000256" key="1">
    <source>
        <dbReference type="SAM" id="MobiDB-lite"/>
    </source>
</evidence>
<feature type="transmembrane region" description="Helical" evidence="2">
    <location>
        <begin position="67"/>
        <end position="91"/>
    </location>
</feature>
<keyword evidence="4" id="KW-1185">Reference proteome</keyword>
<proteinExistence type="predicted"/>
<evidence type="ECO:0000313" key="3">
    <source>
        <dbReference type="EMBL" id="CAG8541133.1"/>
    </source>
</evidence>
<keyword evidence="2" id="KW-0472">Membrane</keyword>
<dbReference type="Proteomes" id="UP000789396">
    <property type="component" value="Unassembled WGS sequence"/>
</dbReference>